<feature type="coiled-coil region" evidence="1">
    <location>
        <begin position="212"/>
        <end position="256"/>
    </location>
</feature>
<proteinExistence type="predicted"/>
<reference evidence="2" key="1">
    <citation type="journal article" date="2020" name="ISME J.">
        <title>Gammaproteobacteria mediating utilization of methyl-, sulfur- and petroleum organic compounds in deep ocean hydrothermal plumes.</title>
        <authorList>
            <person name="Zhou Z."/>
            <person name="Liu Y."/>
            <person name="Pan J."/>
            <person name="Cron B.R."/>
            <person name="Toner B.M."/>
            <person name="Anantharaman K."/>
            <person name="Breier J.A."/>
            <person name="Dick G.J."/>
            <person name="Li M."/>
        </authorList>
    </citation>
    <scope>NUCLEOTIDE SEQUENCE</scope>
    <source>
        <strain evidence="2">SZUA-1501</strain>
    </source>
</reference>
<protein>
    <submittedName>
        <fullName evidence="2">Uncharacterized protein</fullName>
    </submittedName>
</protein>
<sequence>MGDKITKTKMGINNFLYMTFIVGHRKFEKNLDELYIGSSVVAGNPDSVRDKETREKGKPFSKPIYKVLDNLTLVEVYKGFQVFSNVAGNVVYEILYDALEGEVKGILCGVKEEEGISYYALITKETKSVKKQIAFYIDYVDFGLLPAIQKEIEETLQYDEGKIKEVYGNPPERIYAGSFIGSTDEGIVLVPFSTYKVNEVIPAYTGEEDERISYLEVQIEEINSELTKLDRESEEYKKLSEKRRELLRELTKLRNKLYNPDILKAVRSKGDRLFVTQKPEIRYLGENLLSTAYAYKDLTLGQAKRIKGVYAVLTLPTYNNLSKKLQKGYLELFLCLSDEGDLFPMELTKARQTIAVMDEALKELIRSLETGTKPQLSPLKERIKDNLSLRKRIEDLEKFVLPLVGEGGEIADETLNFLREIKGELELSKRILYSPFTIGKLVTLYELLSLLQEAGLDTSGLTKEGWSEIYETLELVNENLENTFKTEFKQEIEALVRFFLKRIEERKPIHYKLKIKGTLQEGFYPSKERGLEVIDLYPNRVLQTLIKTALRRLNSLDKLLKLEEIEVFFGGNTVRLGSLALTAFVRKVFSSVAKTYMANLDFNRQEEIESLKSYLIQNWLGEYRKSAETEQPKEGEIVEIEGFDNDIFEMD</sequence>
<dbReference type="EMBL" id="DQVE01000022">
    <property type="protein sequence ID" value="HIP98142.1"/>
    <property type="molecule type" value="Genomic_DNA"/>
</dbReference>
<evidence type="ECO:0000313" key="3">
    <source>
        <dbReference type="Proteomes" id="UP000606463"/>
    </source>
</evidence>
<accession>A0A9D0YP45</accession>
<gene>
    <name evidence="2" type="ORF">EYH37_02085</name>
</gene>
<organism evidence="2 3">
    <name type="scientific">Aquifex aeolicus</name>
    <dbReference type="NCBI Taxonomy" id="63363"/>
    <lineage>
        <taxon>Bacteria</taxon>
        <taxon>Pseudomonadati</taxon>
        <taxon>Aquificota</taxon>
        <taxon>Aquificia</taxon>
        <taxon>Aquificales</taxon>
        <taxon>Aquificaceae</taxon>
        <taxon>Aquifex</taxon>
    </lineage>
</organism>
<dbReference type="Proteomes" id="UP000606463">
    <property type="component" value="Unassembled WGS sequence"/>
</dbReference>
<dbReference type="AlphaFoldDB" id="A0A9D0YP45"/>
<name>A0A9D0YP45_AQUAO</name>
<evidence type="ECO:0000256" key="1">
    <source>
        <dbReference type="SAM" id="Coils"/>
    </source>
</evidence>
<keyword evidence="1" id="KW-0175">Coiled coil</keyword>
<comment type="caution">
    <text evidence="2">The sequence shown here is derived from an EMBL/GenBank/DDBJ whole genome shotgun (WGS) entry which is preliminary data.</text>
</comment>
<evidence type="ECO:0000313" key="2">
    <source>
        <dbReference type="EMBL" id="HIP98142.1"/>
    </source>
</evidence>